<reference evidence="2 4" key="1">
    <citation type="journal article" date="2016" name="Mol. Biol. Evol.">
        <title>Comparative Genomics of Early-Diverging Mushroom-Forming Fungi Provides Insights into the Origins of Lignocellulose Decay Capabilities.</title>
        <authorList>
            <person name="Nagy L.G."/>
            <person name="Riley R."/>
            <person name="Tritt A."/>
            <person name="Adam C."/>
            <person name="Daum C."/>
            <person name="Floudas D."/>
            <person name="Sun H."/>
            <person name="Yadav J.S."/>
            <person name="Pangilinan J."/>
            <person name="Larsson K.H."/>
            <person name="Matsuura K."/>
            <person name="Barry K."/>
            <person name="Labutti K."/>
            <person name="Kuo R."/>
            <person name="Ohm R.A."/>
            <person name="Bhattacharya S.S."/>
            <person name="Shirouzu T."/>
            <person name="Yoshinaga Y."/>
            <person name="Martin F.M."/>
            <person name="Grigoriev I.V."/>
            <person name="Hibbett D.S."/>
        </authorList>
    </citation>
    <scope>NUCLEOTIDE SEQUENCE [LARGE SCALE GENOMIC DNA]</scope>
    <source>
        <strain evidence="2 4">CBS 109695</strain>
    </source>
</reference>
<protein>
    <submittedName>
        <fullName evidence="2">Uncharacterized protein</fullName>
    </submittedName>
</protein>
<keyword evidence="4" id="KW-1185">Reference proteome</keyword>
<gene>
    <name evidence="2" type="ORF">FIBSPDRAFT_892814</name>
    <name evidence="3" type="ORF">FIBSPDRAFT_955542</name>
</gene>
<accession>A0A166HTR7</accession>
<feature type="compositionally biased region" description="Low complexity" evidence="1">
    <location>
        <begin position="439"/>
        <end position="450"/>
    </location>
</feature>
<sequence length="633" mass="71927">MAPLSLSIYHRLGKPVRATTAIIDDHQFVSLWTATLGVVPSKAWDYKDPHHRHTSFSVTGVPKAIDWTAFPDWFDLSVHWRGYTPSEAVDHDWWQTLGEYVIPLGKEFRIIEKVVEWRLNRITHLRKYVETLIETLPIAAHHIPTPRMEDVSGLAAVHASEAGAYHALAKSRYHFADLAGFFCYAREVFTEYFDDGEIDMQYPPSLIWTPWTTQKKTGYLVEFPFFWKTHNIPMWLAHNIPIHYPWTASLSDIPRLSRLDPDVLQAHDEDVLGPLPAKPAASVYFKVQDEEEYDEWLQMAACTGYNTPHQVFSKEEMQSSIDFYFTDFEEWDSRTIENVREASFLSEIFFYKDRMERSTQKRHRRIYGYRPQKGETLEHIGILLPSSTLNFPFSHRELYKFVYATSVATATPTPTRTLLDRLSLNPPEDGEIVDDDNQGSVGSVSASSRSRSSRWRGDPFVRAGLPLSRERSASPARSGHSSSSRYSLGPSQRRRSIPRDVAPPPRSIASEVAMTSPTAVNALTAEGNACLTSILPSGTDHFPASLDTVGRWSAAFLREASFAFPDTRTEWRFLHPDWAATRLLNAALSFHMPLRLEFPASAIAHFARQKASYSATELASRPFYSAGSVDLAY</sequence>
<dbReference type="EMBL" id="KV417565">
    <property type="protein sequence ID" value="KZP19224.1"/>
    <property type="molecule type" value="Genomic_DNA"/>
</dbReference>
<evidence type="ECO:0000256" key="1">
    <source>
        <dbReference type="SAM" id="MobiDB-lite"/>
    </source>
</evidence>
<feature type="compositionally biased region" description="Acidic residues" evidence="1">
    <location>
        <begin position="428"/>
        <end position="437"/>
    </location>
</feature>
<feature type="compositionally biased region" description="Low complexity" evidence="1">
    <location>
        <begin position="473"/>
        <end position="491"/>
    </location>
</feature>
<dbReference type="Proteomes" id="UP000076532">
    <property type="component" value="Unassembled WGS sequence"/>
</dbReference>
<name>A0A166HTR7_9AGAM</name>
<dbReference type="EMBL" id="KV417565">
    <property type="protein sequence ID" value="KZP19219.1"/>
    <property type="molecule type" value="Genomic_DNA"/>
</dbReference>
<proteinExistence type="predicted"/>
<evidence type="ECO:0000313" key="4">
    <source>
        <dbReference type="Proteomes" id="UP000076532"/>
    </source>
</evidence>
<evidence type="ECO:0000313" key="2">
    <source>
        <dbReference type="EMBL" id="KZP19219.1"/>
    </source>
</evidence>
<dbReference type="AlphaFoldDB" id="A0A166HTR7"/>
<feature type="region of interest" description="Disordered" evidence="1">
    <location>
        <begin position="418"/>
        <end position="507"/>
    </location>
</feature>
<organism evidence="2 4">
    <name type="scientific">Athelia psychrophila</name>
    <dbReference type="NCBI Taxonomy" id="1759441"/>
    <lineage>
        <taxon>Eukaryota</taxon>
        <taxon>Fungi</taxon>
        <taxon>Dikarya</taxon>
        <taxon>Basidiomycota</taxon>
        <taxon>Agaricomycotina</taxon>
        <taxon>Agaricomycetes</taxon>
        <taxon>Agaricomycetidae</taxon>
        <taxon>Atheliales</taxon>
        <taxon>Atheliaceae</taxon>
        <taxon>Athelia</taxon>
    </lineage>
</organism>
<evidence type="ECO:0000313" key="3">
    <source>
        <dbReference type="EMBL" id="KZP19224.1"/>
    </source>
</evidence>